<organism evidence="1 2">
    <name type="scientific">Pseudovibrio denitrificans</name>
    <dbReference type="NCBI Taxonomy" id="258256"/>
    <lineage>
        <taxon>Bacteria</taxon>
        <taxon>Pseudomonadati</taxon>
        <taxon>Pseudomonadota</taxon>
        <taxon>Alphaproteobacteria</taxon>
        <taxon>Hyphomicrobiales</taxon>
        <taxon>Stappiaceae</taxon>
        <taxon>Pseudovibrio</taxon>
    </lineage>
</organism>
<reference evidence="2" key="1">
    <citation type="submission" date="2016-10" db="EMBL/GenBank/DDBJ databases">
        <authorList>
            <person name="Varghese N."/>
            <person name="Submissions S."/>
        </authorList>
    </citation>
    <scope>NUCLEOTIDE SEQUENCE [LARGE SCALE GENOMIC DNA]</scope>
    <source>
        <strain evidence="2">DSM 17465</strain>
    </source>
</reference>
<dbReference type="EMBL" id="FPBD01000002">
    <property type="protein sequence ID" value="SFT66961.1"/>
    <property type="molecule type" value="Genomic_DNA"/>
</dbReference>
<keyword evidence="2" id="KW-1185">Reference proteome</keyword>
<sequence length="198" mass="21420">MGFSCSSQNETHVRLSTVSRNPQGLEKVERDAQRLGISVAQLCATAGVAHTTWHRARRSGNMRASTFRKLKAALVQIKRQKELSERTGDLISSVYQMFVGLLAQAKGLSPLDVVQADPHANLKGDEAWLIAATVRHQAIYLTVTTLDVPGSAAAVAANISKQAVSKALRSVEDSRDDPAIDRMLDEFEGLVRGQGVSV</sequence>
<dbReference type="Proteomes" id="UP000183371">
    <property type="component" value="Unassembled WGS sequence"/>
</dbReference>
<name>A0A1I6ZWB1_9HYPH</name>
<protein>
    <submittedName>
        <fullName evidence="1">Uncharacterized protein</fullName>
    </submittedName>
</protein>
<proteinExistence type="predicted"/>
<accession>A0A1I6ZWB1</accession>
<evidence type="ECO:0000313" key="2">
    <source>
        <dbReference type="Proteomes" id="UP000183371"/>
    </source>
</evidence>
<gene>
    <name evidence="1" type="ORF">SAMN05444141_102657</name>
</gene>
<dbReference type="AlphaFoldDB" id="A0A1I6ZWB1"/>
<evidence type="ECO:0000313" key="1">
    <source>
        <dbReference type="EMBL" id="SFT66961.1"/>
    </source>
</evidence>